<dbReference type="Proteomes" id="UP001160519">
    <property type="component" value="Unassembled WGS sequence"/>
</dbReference>
<sequence length="313" mass="36105">MRIELLQGGFPVSENPGLDSTDPRFDDIATLVQTGLHIEAANLSEALLADGIYDIRLICYFLYGHWLEEGLSSLFDVITCLNNVLENWEAIGPVTRREKSLEKSLDWLFKQLLKKIQYEESKNTSLWQQWQAHFNTDEMSNILELGETFRLGINHRLEDNAGAIIGLWSKIEAWLVAFQRLMYRPAEPVYAEPEQSESDSTAADMLPMIAIQPRGLEIESSYHMELLLKKLAAFERLLQEEKFPRAALMAVDINETLGNFDPKIYFPKIFETFVRLQALNFEELSSYVENQDSAQWQVMQDWLKVDVDSFINN</sequence>
<comment type="caution">
    <text evidence="1">The sequence shown here is derived from an EMBL/GenBank/DDBJ whole genome shotgun (WGS) entry which is preliminary data.</text>
</comment>
<protein>
    <submittedName>
        <fullName evidence="1">Type VI secretion system protein IglI family protein</fullName>
    </submittedName>
</protein>
<evidence type="ECO:0000313" key="2">
    <source>
        <dbReference type="Proteomes" id="UP001160519"/>
    </source>
</evidence>
<keyword evidence="2" id="KW-1185">Reference proteome</keyword>
<dbReference type="EMBL" id="JAQSDF010000033">
    <property type="protein sequence ID" value="MDI1231570.1"/>
    <property type="molecule type" value="Genomic_DNA"/>
</dbReference>
<name>A0AA43Q6E0_9GAMM</name>
<proteinExistence type="predicted"/>
<gene>
    <name evidence="1" type="ORF">PSU93_10505</name>
</gene>
<dbReference type="AlphaFoldDB" id="A0AA43Q6E0"/>
<organism evidence="1 2">
    <name type="scientific">Candidatus Methylobacter titanis</name>
    <dbReference type="NCBI Taxonomy" id="3053457"/>
    <lineage>
        <taxon>Bacteria</taxon>
        <taxon>Pseudomonadati</taxon>
        <taxon>Pseudomonadota</taxon>
        <taxon>Gammaproteobacteria</taxon>
        <taxon>Methylococcales</taxon>
        <taxon>Methylococcaceae</taxon>
        <taxon>Methylobacter</taxon>
    </lineage>
</organism>
<dbReference type="NCBIfam" id="NF041244">
    <property type="entry name" value="IglI_fam"/>
    <property type="match status" value="1"/>
</dbReference>
<evidence type="ECO:0000313" key="1">
    <source>
        <dbReference type="EMBL" id="MDI1231570.1"/>
    </source>
</evidence>
<accession>A0AA43Q6E0</accession>
<reference evidence="1" key="1">
    <citation type="submission" date="2023-01" db="EMBL/GenBank/DDBJ databases">
        <title>Biogeochemical cycle of methane in antarctic sediments.</title>
        <authorList>
            <person name="Roldan D.M."/>
            <person name="Menes R.J."/>
        </authorList>
    </citation>
    <scope>NUCLEOTIDE SEQUENCE [LARGE SCALE GENOMIC DNA]</scope>
    <source>
        <strain evidence="1">K-2018 MAG008</strain>
    </source>
</reference>